<keyword evidence="2" id="KW-1185">Reference proteome</keyword>
<evidence type="ECO:0000313" key="1">
    <source>
        <dbReference type="EMBL" id="GIX78956.1"/>
    </source>
</evidence>
<organism evidence="1 2">
    <name type="scientific">Caerostris extrusa</name>
    <name type="common">Bark spider</name>
    <name type="synonym">Caerostris bankana</name>
    <dbReference type="NCBI Taxonomy" id="172846"/>
    <lineage>
        <taxon>Eukaryota</taxon>
        <taxon>Metazoa</taxon>
        <taxon>Ecdysozoa</taxon>
        <taxon>Arthropoda</taxon>
        <taxon>Chelicerata</taxon>
        <taxon>Arachnida</taxon>
        <taxon>Araneae</taxon>
        <taxon>Araneomorphae</taxon>
        <taxon>Entelegynae</taxon>
        <taxon>Araneoidea</taxon>
        <taxon>Araneidae</taxon>
        <taxon>Caerostris</taxon>
    </lineage>
</organism>
<name>A0AAV4N5J2_CAEEX</name>
<dbReference type="Proteomes" id="UP001054945">
    <property type="component" value="Unassembled WGS sequence"/>
</dbReference>
<gene>
    <name evidence="1" type="ORF">CEXT_282581</name>
</gene>
<reference evidence="1 2" key="1">
    <citation type="submission" date="2021-06" db="EMBL/GenBank/DDBJ databases">
        <title>Caerostris extrusa draft genome.</title>
        <authorList>
            <person name="Kono N."/>
            <person name="Arakawa K."/>
        </authorList>
    </citation>
    <scope>NUCLEOTIDE SEQUENCE [LARGE SCALE GENOMIC DNA]</scope>
</reference>
<dbReference type="AlphaFoldDB" id="A0AAV4N5J2"/>
<dbReference type="EMBL" id="BPLR01002885">
    <property type="protein sequence ID" value="GIX78956.1"/>
    <property type="molecule type" value="Genomic_DNA"/>
</dbReference>
<protein>
    <submittedName>
        <fullName evidence="1">Uncharacterized protein</fullName>
    </submittedName>
</protein>
<accession>A0AAV4N5J2</accession>
<evidence type="ECO:0000313" key="2">
    <source>
        <dbReference type="Proteomes" id="UP001054945"/>
    </source>
</evidence>
<comment type="caution">
    <text evidence="1">The sequence shown here is derived from an EMBL/GenBank/DDBJ whole genome shotgun (WGS) entry which is preliminary data.</text>
</comment>
<sequence>MALLFNFLEHNAKLQKDDFYSPIPCDTAANTSNVSDSTNRLTSIIWFGENGKVVRPRGPRWGVMGVIVFSIHSYRNDRCSRNLGNTVMGIDYPNSPFASQKA</sequence>
<proteinExistence type="predicted"/>